<evidence type="ECO:0000313" key="2">
    <source>
        <dbReference type="EMBL" id="MCH6166057.1"/>
    </source>
</evidence>
<dbReference type="EMBL" id="JAKXMK010000008">
    <property type="protein sequence ID" value="MCH6166057.1"/>
    <property type="molecule type" value="Genomic_DNA"/>
</dbReference>
<comment type="caution">
    <text evidence="2">The sequence shown here is derived from an EMBL/GenBank/DDBJ whole genome shotgun (WGS) entry which is preliminary data.</text>
</comment>
<dbReference type="RefSeq" id="WP_241036092.1">
    <property type="nucleotide sequence ID" value="NZ_JAKXMK010000008.1"/>
</dbReference>
<sequence length="163" mass="15388">MVEAPAAGDRCTAAVGATPPGSAMPGPAALPWGAVEPGSTPGGFGRPGSGSPPAADPVGGESVPVPDGVAAVPTAGVGPALVDAVGVDVPVRRRSCTAGGEACGAADPTVPGVGAGSGAPLIEDSARPSTEMPRNGASSVRDGGEAVDEPSGNSEVVEFSIAR</sequence>
<name>A0ABS9TC21_9PSEU</name>
<feature type="region of interest" description="Disordered" evidence="1">
    <location>
        <begin position="1"/>
        <end position="77"/>
    </location>
</feature>
<feature type="region of interest" description="Disordered" evidence="1">
    <location>
        <begin position="98"/>
        <end position="163"/>
    </location>
</feature>
<reference evidence="2 3" key="1">
    <citation type="submission" date="2022-03" db="EMBL/GenBank/DDBJ databases">
        <title>Pseudonocardia alaer sp. nov., a novel actinomycete isolated from reed forest soil.</title>
        <authorList>
            <person name="Wang L."/>
        </authorList>
    </citation>
    <scope>NUCLEOTIDE SEQUENCE [LARGE SCALE GENOMIC DNA]</scope>
    <source>
        <strain evidence="2 3">Y-16303</strain>
    </source>
</reference>
<protein>
    <submittedName>
        <fullName evidence="2">Uncharacterized protein</fullName>
    </submittedName>
</protein>
<dbReference type="Proteomes" id="UP001299970">
    <property type="component" value="Unassembled WGS sequence"/>
</dbReference>
<evidence type="ECO:0000256" key="1">
    <source>
        <dbReference type="SAM" id="MobiDB-lite"/>
    </source>
</evidence>
<feature type="compositionally biased region" description="Low complexity" evidence="1">
    <location>
        <begin position="49"/>
        <end position="77"/>
    </location>
</feature>
<evidence type="ECO:0000313" key="3">
    <source>
        <dbReference type="Proteomes" id="UP001299970"/>
    </source>
</evidence>
<organism evidence="2 3">
    <name type="scientific">Pseudonocardia alaniniphila</name>
    <dbReference type="NCBI Taxonomy" id="75291"/>
    <lineage>
        <taxon>Bacteria</taxon>
        <taxon>Bacillati</taxon>
        <taxon>Actinomycetota</taxon>
        <taxon>Actinomycetes</taxon>
        <taxon>Pseudonocardiales</taxon>
        <taxon>Pseudonocardiaceae</taxon>
        <taxon>Pseudonocardia</taxon>
    </lineage>
</organism>
<gene>
    <name evidence="2" type="ORF">MMF94_10225</name>
</gene>
<proteinExistence type="predicted"/>
<accession>A0ABS9TC21</accession>
<keyword evidence="3" id="KW-1185">Reference proteome</keyword>